<sequence>MSRWMQIDIRLLPVYGPGGLRKVFPKIAAFLKERGYQRSLEQEPSLYHLVEVLERVRKDPNVPSPEKGDLEAAGFDRLVAVRDEARLHLLARRLNELDRSLYVLEDLFQDLERDLN</sequence>
<dbReference type="RefSeq" id="WP_137424232.1">
    <property type="nucleotide sequence ID" value="NZ_CP040098.1"/>
</dbReference>
<evidence type="ECO:0000313" key="2">
    <source>
        <dbReference type="Proteomes" id="UP000298602"/>
    </source>
</evidence>
<proteinExistence type="predicted"/>
<dbReference type="KEGG" id="dax:FDQ92_08710"/>
<name>A0A4P8L632_9BACT</name>
<protein>
    <submittedName>
        <fullName evidence="1">Uncharacterized protein</fullName>
    </submittedName>
</protein>
<reference evidence="1 2" key="2">
    <citation type="submission" date="2019-05" db="EMBL/GenBank/DDBJ databases">
        <authorList>
            <person name="Suflita J.M."/>
            <person name="Marks C.R."/>
        </authorList>
    </citation>
    <scope>NUCLEOTIDE SEQUENCE [LARGE SCALE GENOMIC DNA]</scope>
    <source>
        <strain evidence="1 2">ALDC</strain>
    </source>
</reference>
<reference evidence="1 2" key="1">
    <citation type="submission" date="2019-05" db="EMBL/GenBank/DDBJ databases">
        <title>The Complete Genome Sequence of the n-alkane-degrading Desulfoglaeba alkanexedens ALDC reveals multiple alkylsuccinate synthase gene clusters.</title>
        <authorList>
            <person name="Callaghan A.V."/>
            <person name="Davidova I.A."/>
            <person name="Duncan K.E."/>
            <person name="Morris B."/>
            <person name="McInerney M.J."/>
        </authorList>
    </citation>
    <scope>NUCLEOTIDE SEQUENCE [LARGE SCALE GENOMIC DNA]</scope>
    <source>
        <strain evidence="1 2">ALDC</strain>
    </source>
</reference>
<dbReference type="Proteomes" id="UP000298602">
    <property type="component" value="Chromosome"/>
</dbReference>
<dbReference type="OrthoDB" id="5513678at2"/>
<evidence type="ECO:0000313" key="1">
    <source>
        <dbReference type="EMBL" id="QCQ22232.1"/>
    </source>
</evidence>
<accession>A0A4P8L632</accession>
<keyword evidence="2" id="KW-1185">Reference proteome</keyword>
<dbReference type="EMBL" id="CP040098">
    <property type="protein sequence ID" value="QCQ22232.1"/>
    <property type="molecule type" value="Genomic_DNA"/>
</dbReference>
<gene>
    <name evidence="1" type="ORF">FDQ92_08710</name>
</gene>
<dbReference type="AlphaFoldDB" id="A0A4P8L632"/>
<organism evidence="1 2">
    <name type="scientific">Desulfoglaeba alkanexedens ALDC</name>
    <dbReference type="NCBI Taxonomy" id="980445"/>
    <lineage>
        <taxon>Bacteria</taxon>
        <taxon>Pseudomonadati</taxon>
        <taxon>Thermodesulfobacteriota</taxon>
        <taxon>Syntrophobacteria</taxon>
        <taxon>Syntrophobacterales</taxon>
        <taxon>Syntrophobacteraceae</taxon>
        <taxon>Desulfoglaeba</taxon>
    </lineage>
</organism>